<feature type="domain" description="SANT" evidence="5">
    <location>
        <begin position="1"/>
        <end position="32"/>
    </location>
</feature>
<dbReference type="Proteomes" id="UP000092460">
    <property type="component" value="Unassembled WGS sequence"/>
</dbReference>
<dbReference type="EMBL" id="JXJN01001601">
    <property type="status" value="NOT_ANNOTATED_CDS"/>
    <property type="molecule type" value="Genomic_DNA"/>
</dbReference>
<dbReference type="GO" id="GO:0016514">
    <property type="term" value="C:SWI/SNF complex"/>
    <property type="evidence" value="ECO:0007669"/>
    <property type="project" value="TreeGrafter"/>
</dbReference>
<keyword evidence="4" id="KW-0539">Nucleus</keyword>
<dbReference type="EnsemblMetazoa" id="GPPI004284-RA">
    <property type="protein sequence ID" value="GPPI004284-PA"/>
    <property type="gene ID" value="GPPI004284"/>
</dbReference>
<evidence type="ECO:0000256" key="2">
    <source>
        <dbReference type="ARBA" id="ARBA00023125"/>
    </source>
</evidence>
<dbReference type="GO" id="GO:0042393">
    <property type="term" value="F:histone binding"/>
    <property type="evidence" value="ECO:0007669"/>
    <property type="project" value="TreeGrafter"/>
</dbReference>
<dbReference type="STRING" id="67801.A0A1B0APX0"/>
<accession>A0A1B0APX0</accession>
<reference evidence="6" key="2">
    <citation type="submission" date="2020-05" db="UniProtKB">
        <authorList>
            <consortium name="EnsemblMetazoa"/>
        </authorList>
    </citation>
    <scope>IDENTIFICATION</scope>
    <source>
        <strain evidence="6">IAEA</strain>
    </source>
</reference>
<dbReference type="PANTHER" id="PTHR12802">
    <property type="entry name" value="SWI/SNF COMPLEX-RELATED"/>
    <property type="match status" value="1"/>
</dbReference>
<evidence type="ECO:0000259" key="5">
    <source>
        <dbReference type="PROSITE" id="PS51293"/>
    </source>
</evidence>
<dbReference type="GO" id="GO:0003677">
    <property type="term" value="F:DNA binding"/>
    <property type="evidence" value="ECO:0007669"/>
    <property type="project" value="UniProtKB-KW"/>
</dbReference>
<reference evidence="7" key="1">
    <citation type="submission" date="2015-01" db="EMBL/GenBank/DDBJ databases">
        <authorList>
            <person name="Aksoy S."/>
            <person name="Warren W."/>
            <person name="Wilson R.K."/>
        </authorList>
    </citation>
    <scope>NUCLEOTIDE SEQUENCE [LARGE SCALE GENOMIC DNA]</scope>
    <source>
        <strain evidence="7">IAEA</strain>
    </source>
</reference>
<keyword evidence="2" id="KW-0238">DNA-binding</keyword>
<dbReference type="PROSITE" id="PS51293">
    <property type="entry name" value="SANT"/>
    <property type="match status" value="1"/>
</dbReference>
<evidence type="ECO:0000256" key="4">
    <source>
        <dbReference type="ARBA" id="ARBA00023242"/>
    </source>
</evidence>
<dbReference type="AlphaFoldDB" id="A0A1B0APX0"/>
<evidence type="ECO:0000313" key="6">
    <source>
        <dbReference type="EnsemblMetazoa" id="GPPI004284-PA"/>
    </source>
</evidence>
<keyword evidence="7" id="KW-1185">Reference proteome</keyword>
<keyword evidence="1" id="KW-0805">Transcription regulation</keyword>
<evidence type="ECO:0000256" key="3">
    <source>
        <dbReference type="ARBA" id="ARBA00023163"/>
    </source>
</evidence>
<keyword evidence="3" id="KW-0804">Transcription</keyword>
<organism evidence="6 7">
    <name type="scientific">Glossina palpalis gambiensis</name>
    <dbReference type="NCBI Taxonomy" id="67801"/>
    <lineage>
        <taxon>Eukaryota</taxon>
        <taxon>Metazoa</taxon>
        <taxon>Ecdysozoa</taxon>
        <taxon>Arthropoda</taxon>
        <taxon>Hexapoda</taxon>
        <taxon>Insecta</taxon>
        <taxon>Pterygota</taxon>
        <taxon>Neoptera</taxon>
        <taxon>Endopterygota</taxon>
        <taxon>Diptera</taxon>
        <taxon>Brachycera</taxon>
        <taxon>Muscomorpha</taxon>
        <taxon>Hippoboscoidea</taxon>
        <taxon>Glossinidae</taxon>
        <taxon>Glossina</taxon>
    </lineage>
</organism>
<dbReference type="VEuPathDB" id="VectorBase:GPPI004284"/>
<protein>
    <recommendedName>
        <fullName evidence="5">SANT domain-containing protein</fullName>
    </recommendedName>
</protein>
<dbReference type="InterPro" id="IPR032448">
    <property type="entry name" value="SWIRM-assoc"/>
</dbReference>
<name>A0A1B0APX0_9MUSC</name>
<dbReference type="GO" id="GO:0045893">
    <property type="term" value="P:positive regulation of DNA-templated transcription"/>
    <property type="evidence" value="ECO:0007669"/>
    <property type="project" value="TreeGrafter"/>
</dbReference>
<dbReference type="PANTHER" id="PTHR12802:SF41">
    <property type="entry name" value="BRAHMA ASSOCIATED PROTEIN 155 KDA"/>
    <property type="match status" value="1"/>
</dbReference>
<evidence type="ECO:0000313" key="7">
    <source>
        <dbReference type="Proteomes" id="UP000092460"/>
    </source>
</evidence>
<dbReference type="InterPro" id="IPR017884">
    <property type="entry name" value="SANT_dom"/>
</dbReference>
<evidence type="ECO:0000256" key="1">
    <source>
        <dbReference type="ARBA" id="ARBA00023015"/>
    </source>
</evidence>
<dbReference type="Pfam" id="PF16498">
    <property type="entry name" value="SWIRM-assoc_3"/>
    <property type="match status" value="1"/>
</dbReference>
<proteinExistence type="predicted"/>
<dbReference type="EMBL" id="JXJN01001600">
    <property type="status" value="NOT_ANNOTATED_CDS"/>
    <property type="molecule type" value="Genomic_DNA"/>
</dbReference>
<sequence length="140" mass="14904">MDRDAERVCEHVGTRTQDECILHFLRLPIKDSYLKDEGGFLGPLGYQPIPFSKSGNSLMSTVEFLVSLVDPRVAAAAAKTAIKDEVPAAIMDNHMKNVEKASAGGKFNPTYGLANNGIAGNGGGKEDDDAYAFALPASTD</sequence>